<evidence type="ECO:0000313" key="5">
    <source>
        <dbReference type="Proteomes" id="UP000009046"/>
    </source>
</evidence>
<reference evidence="3" key="1">
    <citation type="submission" date="2007-04" db="EMBL/GenBank/DDBJ databases">
        <title>Annotation of Pediculus humanus corporis strain USDA.</title>
        <authorList>
            <person name="Kirkness E."/>
            <person name="Hannick L."/>
            <person name="Hass B."/>
            <person name="Bruggner R."/>
            <person name="Lawson D."/>
            <person name="Bidwell S."/>
            <person name="Joardar V."/>
            <person name="Caler E."/>
            <person name="Walenz B."/>
            <person name="Inman J."/>
            <person name="Schobel S."/>
            <person name="Galinsky K."/>
            <person name="Amedeo P."/>
            <person name="Strausberg R."/>
        </authorList>
    </citation>
    <scope>NUCLEOTIDE SEQUENCE</scope>
    <source>
        <strain evidence="3">USDA</strain>
    </source>
</reference>
<dbReference type="VEuPathDB" id="VectorBase:PHUM369780"/>
<dbReference type="InParanoid" id="E0VQ05"/>
<feature type="domain" description="CCZ1/INTU/HSP4 first Longin" evidence="1">
    <location>
        <begin position="11"/>
        <end position="72"/>
    </location>
</feature>
<dbReference type="CTD" id="8233579"/>
<name>E0VQ05_PEDHC</name>
<dbReference type="EMBL" id="AAZO01004304">
    <property type="status" value="NOT_ANNOTATED_CDS"/>
    <property type="molecule type" value="Genomic_DNA"/>
</dbReference>
<dbReference type="GO" id="GO:0005085">
    <property type="term" value="F:guanyl-nucleotide exchange factor activity"/>
    <property type="evidence" value="ECO:0007669"/>
    <property type="project" value="TreeGrafter"/>
</dbReference>
<dbReference type="FunCoup" id="E0VQ05">
    <property type="interactions" value="10"/>
</dbReference>
<dbReference type="Pfam" id="PF19031">
    <property type="entry name" value="Intu_longin_1"/>
    <property type="match status" value="1"/>
</dbReference>
<dbReference type="GO" id="GO:0016192">
    <property type="term" value="P:vesicle-mediated transport"/>
    <property type="evidence" value="ECO:0007669"/>
    <property type="project" value="InterPro"/>
</dbReference>
<proteinExistence type="predicted"/>
<gene>
    <name evidence="4" type="primary">8233579</name>
    <name evidence="3" type="ORF">Phum_PHUM369780</name>
</gene>
<dbReference type="GeneID" id="8233579"/>
<evidence type="ECO:0000313" key="4">
    <source>
        <dbReference type="EnsemblMetazoa" id="PHUM369780-PA"/>
    </source>
</evidence>
<dbReference type="HOGENOM" id="CLU_018159_0_0_1"/>
<dbReference type="OMA" id="FCSRETT"/>
<dbReference type="eggNOG" id="ENOG502QSIZ">
    <property type="taxonomic scope" value="Eukaryota"/>
</dbReference>
<reference evidence="4" key="3">
    <citation type="submission" date="2021-02" db="UniProtKB">
        <authorList>
            <consortium name="EnsemblMetazoa"/>
        </authorList>
    </citation>
    <scope>IDENTIFICATION</scope>
    <source>
        <strain evidence="4">USDA</strain>
    </source>
</reference>
<dbReference type="EnsemblMetazoa" id="PHUM369780-RA">
    <property type="protein sequence ID" value="PHUM369780-PA"/>
    <property type="gene ID" value="PHUM369780"/>
</dbReference>
<organism>
    <name type="scientific">Pediculus humanus subsp. corporis</name>
    <name type="common">Body louse</name>
    <dbReference type="NCBI Taxonomy" id="121224"/>
    <lineage>
        <taxon>Eukaryota</taxon>
        <taxon>Metazoa</taxon>
        <taxon>Ecdysozoa</taxon>
        <taxon>Arthropoda</taxon>
        <taxon>Hexapoda</taxon>
        <taxon>Insecta</taxon>
        <taxon>Pterygota</taxon>
        <taxon>Neoptera</taxon>
        <taxon>Paraneoptera</taxon>
        <taxon>Psocodea</taxon>
        <taxon>Troctomorpha</taxon>
        <taxon>Phthiraptera</taxon>
        <taxon>Anoplura</taxon>
        <taxon>Pediculidae</taxon>
        <taxon>Pediculus</taxon>
    </lineage>
</organism>
<dbReference type="EMBL" id="DS235387">
    <property type="protein sequence ID" value="EEB15461.1"/>
    <property type="molecule type" value="Genomic_DNA"/>
</dbReference>
<reference evidence="3" key="2">
    <citation type="submission" date="2007-04" db="EMBL/GenBank/DDBJ databases">
        <title>The genome of the human body louse.</title>
        <authorList>
            <consortium name="The Human Body Louse Genome Consortium"/>
            <person name="Kirkness E."/>
            <person name="Walenz B."/>
            <person name="Hass B."/>
            <person name="Bruggner R."/>
            <person name="Strausberg R."/>
        </authorList>
    </citation>
    <scope>NUCLEOTIDE SEQUENCE</scope>
    <source>
        <strain evidence="3">USDA</strain>
    </source>
</reference>
<sequence>MSKHFNILEQMIIFVYDTDYCQTEADDPQKAVLFFYPQWVSDQQRLALCGQLMGAAHFCSTIFFNPKILTLQCGKFSVGSDQTLPEWILQERFNTLEFLFQFYHKSFDYIFNLANRDQEIFSKKLNEILGIYIPILQCVVCAFGNVYIVQCPKKNSSAFLEAFQLLEACCNFKGVIGGVILHNNRVIATQLDPNITKLLALTNKIRAKSCAETIPTSFHLPEGVELVKIYLNKNFYESLIGVSNFKWAVYNGVHKKLLQKTTKIQMSNKDSHKIFTVQEEGDANMEISNQPQTNYKFFNKENNQFRFHKSKPKIENKVLKERSKSFVGGLNMKVCSTPTVEKTLIHDDLVSICNNSINESKAAIPQSLMPEIVQNAISSKFRNRILSSKKYFHNQFFRISMDDLMMDFTNKRYPTPLKYFNFGLPKSYREVGMETDERKSRYKIRKKNFYKTIADPKNPVFRYDGVSLSKSLYNTYLDEHYKDYAVANITIDSREEFLKSKQRLEYENKKPKTDLVSKTNGNIVENRLNDNELKINNKENHTKIPIASKNELTKVNQKAFRRSLSLPLKPLSYGATENMSPNTGSSKNKVLFNRTPTTPLTTKLGLLTFGDQPLELKTLATPNDNNFMIKNICSNQNTCDDINKKNEVISTSLFVCSQQNMTMMLILDEGLEKNPDLIQSLWEMSSPSLKKVEFLHNKSSGNLSNGSNNGSIFNNNNNSPYSFLLLDNSWGTIQRSGTWTDEELKVVGSLNNDLNKSSNITEMIFRNEESVVYGYCCGGTKIFYQQSGCASAGLPTPADLMGVVNLKAKRQLERDRDVIIL</sequence>
<dbReference type="PANTHER" id="PTHR14407">
    <property type="entry name" value="HERMANSKY-PUDLAK SYNDROME 4 PROTEIN LIGHT-EAR PROTEIN-RELATED"/>
    <property type="match status" value="1"/>
</dbReference>
<dbReference type="Pfam" id="PF19033">
    <property type="entry name" value="Intu_longin_3"/>
    <property type="match status" value="1"/>
</dbReference>
<dbReference type="GO" id="GO:0005765">
    <property type="term" value="C:lysosomal membrane"/>
    <property type="evidence" value="ECO:0007669"/>
    <property type="project" value="TreeGrafter"/>
</dbReference>
<dbReference type="InterPro" id="IPR043989">
    <property type="entry name" value="CCZ1/INTU/HSP4_longin_3"/>
</dbReference>
<dbReference type="GO" id="GO:0006605">
    <property type="term" value="P:protein targeting"/>
    <property type="evidence" value="ECO:0007669"/>
    <property type="project" value="TreeGrafter"/>
</dbReference>
<dbReference type="KEGG" id="phu:Phum_PHUM369780"/>
<dbReference type="InterPro" id="IPR026091">
    <property type="entry name" value="HPS4"/>
</dbReference>
<dbReference type="RefSeq" id="XP_002428199.1">
    <property type="nucleotide sequence ID" value="XM_002428154.1"/>
</dbReference>
<accession>E0VQ05</accession>
<protein>
    <recommendedName>
        <fullName evidence="6">CCZ1/INTU/HSP4 first Longin domain-containing protein</fullName>
    </recommendedName>
</protein>
<dbReference type="GO" id="GO:0031410">
    <property type="term" value="C:cytoplasmic vesicle"/>
    <property type="evidence" value="ECO:0007669"/>
    <property type="project" value="TreeGrafter"/>
</dbReference>
<dbReference type="InterPro" id="IPR043987">
    <property type="entry name" value="CCZ1/INTU/HSP4_longin_1"/>
</dbReference>
<dbReference type="PANTHER" id="PTHR14407:SF9">
    <property type="entry name" value="BLOC-3 COMPLEX MEMBER HPS4"/>
    <property type="match status" value="1"/>
</dbReference>
<dbReference type="OrthoDB" id="16754at2759"/>
<evidence type="ECO:0000313" key="3">
    <source>
        <dbReference type="EMBL" id="EEB15461.1"/>
    </source>
</evidence>
<evidence type="ECO:0000259" key="1">
    <source>
        <dbReference type="Pfam" id="PF19031"/>
    </source>
</evidence>
<dbReference type="AlphaFoldDB" id="E0VQ05"/>
<dbReference type="GO" id="GO:0031085">
    <property type="term" value="C:BLOC-3 complex"/>
    <property type="evidence" value="ECO:0007669"/>
    <property type="project" value="TreeGrafter"/>
</dbReference>
<keyword evidence="5" id="KW-1185">Reference proteome</keyword>
<evidence type="ECO:0008006" key="6">
    <source>
        <dbReference type="Google" id="ProtNLM"/>
    </source>
</evidence>
<dbReference type="GO" id="GO:0031267">
    <property type="term" value="F:small GTPase binding"/>
    <property type="evidence" value="ECO:0007669"/>
    <property type="project" value="TreeGrafter"/>
</dbReference>
<feature type="domain" description="CCZ1/INTU/HPS4 third Longin" evidence="2">
    <location>
        <begin position="718"/>
        <end position="810"/>
    </location>
</feature>
<evidence type="ECO:0000259" key="2">
    <source>
        <dbReference type="Pfam" id="PF19033"/>
    </source>
</evidence>
<dbReference type="Proteomes" id="UP000009046">
    <property type="component" value="Unassembled WGS sequence"/>
</dbReference>